<feature type="compositionally biased region" description="Low complexity" evidence="1">
    <location>
        <begin position="16"/>
        <end position="67"/>
    </location>
</feature>
<comment type="caution">
    <text evidence="2">The sequence shown here is derived from an EMBL/GenBank/DDBJ whole genome shotgun (WGS) entry which is preliminary data.</text>
</comment>
<feature type="region of interest" description="Disordered" evidence="1">
    <location>
        <begin position="1"/>
        <end position="91"/>
    </location>
</feature>
<accession>A0ABV9V7A6</accession>
<organism evidence="2 3">
    <name type="scientific">Streptomyces atroolivaceus</name>
    <dbReference type="NCBI Taxonomy" id="66869"/>
    <lineage>
        <taxon>Bacteria</taxon>
        <taxon>Bacillati</taxon>
        <taxon>Actinomycetota</taxon>
        <taxon>Actinomycetes</taxon>
        <taxon>Kitasatosporales</taxon>
        <taxon>Streptomycetaceae</taxon>
        <taxon>Streptomyces</taxon>
    </lineage>
</organism>
<evidence type="ECO:0000256" key="1">
    <source>
        <dbReference type="SAM" id="MobiDB-lite"/>
    </source>
</evidence>
<evidence type="ECO:0000313" key="3">
    <source>
        <dbReference type="Proteomes" id="UP001595908"/>
    </source>
</evidence>
<name>A0ABV9V7A6_STRAZ</name>
<reference evidence="3" key="1">
    <citation type="journal article" date="2019" name="Int. J. Syst. Evol. Microbiol.">
        <title>The Global Catalogue of Microorganisms (GCM) 10K type strain sequencing project: providing services to taxonomists for standard genome sequencing and annotation.</title>
        <authorList>
            <consortium name="The Broad Institute Genomics Platform"/>
            <consortium name="The Broad Institute Genome Sequencing Center for Infectious Disease"/>
            <person name="Wu L."/>
            <person name="Ma J."/>
        </authorList>
    </citation>
    <scope>NUCLEOTIDE SEQUENCE [LARGE SCALE GENOMIC DNA]</scope>
    <source>
        <strain evidence="3">ICMP 257</strain>
    </source>
</reference>
<proteinExistence type="predicted"/>
<dbReference type="EMBL" id="JBHSJE010000002">
    <property type="protein sequence ID" value="MFC4979085.1"/>
    <property type="molecule type" value="Genomic_DNA"/>
</dbReference>
<sequence length="158" mass="15560">MTAESEETKKNVNGSAAKAGTGARTAAAKGRQTTAAAGNQAKSGSAVATSKAKSSAQDAKSSVQDAAESAQTGVRSAGLATKRAAVAGWDTSRQTVMDTAGKVTSTATTAWTVVKHRKAIAVGAAAGLGGLVGGAFALGRQTARTQMGPLTRLTGGRL</sequence>
<evidence type="ECO:0000313" key="2">
    <source>
        <dbReference type="EMBL" id="MFC4979085.1"/>
    </source>
</evidence>
<dbReference type="GeneID" id="36317703"/>
<protein>
    <submittedName>
        <fullName evidence="2">Uncharacterized protein</fullName>
    </submittedName>
</protein>
<gene>
    <name evidence="2" type="ORF">ACFPL4_12000</name>
</gene>
<feature type="compositionally biased region" description="Basic and acidic residues" evidence="1">
    <location>
        <begin position="1"/>
        <end position="10"/>
    </location>
</feature>
<keyword evidence="3" id="KW-1185">Reference proteome</keyword>
<dbReference type="RefSeq" id="WP_157841660.1">
    <property type="nucleotide sequence ID" value="NZ_JBHSJE010000002.1"/>
</dbReference>
<dbReference type="Proteomes" id="UP001595908">
    <property type="component" value="Unassembled WGS sequence"/>
</dbReference>